<gene>
    <name evidence="1" type="ORF">KEC54_10745</name>
</gene>
<reference evidence="1" key="1">
    <citation type="journal article" date="2022" name="Biotechnol. Bioprocess Eng.">
        <title>Pan-genome Analysis Reveals Comparative Genomic Features of Central Metabolic Pathways in Methylorubrum extorquens.</title>
        <authorList>
            <person name="Lee G.M."/>
            <person name="Scott-Nevros Z.K."/>
            <person name="Lee S.-M."/>
            <person name="Kim D."/>
        </authorList>
    </citation>
    <scope>NUCLEOTIDE SEQUENCE</scope>
    <source>
        <strain evidence="1">ATCC 55366</strain>
    </source>
</reference>
<accession>A0AAX3WN92</accession>
<proteinExistence type="predicted"/>
<dbReference type="RefSeq" id="WP_056457380.1">
    <property type="nucleotide sequence ID" value="NZ_CP073633.1"/>
</dbReference>
<sequence length="110" mass="12301">MAVEVYRNRSRRLWSVRECGRVVGHRLDVALVGATFRASEAARIRCLRSGARDVHAWASGELSDLPRPAGARRLRYRVEEPGFRCDGRVVVRAAAAWFEADGTAWCEGSE</sequence>
<evidence type="ECO:0000313" key="1">
    <source>
        <dbReference type="EMBL" id="WHQ71981.1"/>
    </source>
</evidence>
<dbReference type="AlphaFoldDB" id="A0AAX3WN92"/>
<evidence type="ECO:0000313" key="2">
    <source>
        <dbReference type="Proteomes" id="UP001223720"/>
    </source>
</evidence>
<dbReference type="InterPro" id="IPR058002">
    <property type="entry name" value="Gp82"/>
</dbReference>
<protein>
    <submittedName>
        <fullName evidence="1">Uncharacterized protein</fullName>
    </submittedName>
</protein>
<organism evidence="1 2">
    <name type="scientific">Methylorubrum extorquens</name>
    <name type="common">Methylobacterium dichloromethanicum</name>
    <name type="synonym">Methylobacterium extorquens</name>
    <dbReference type="NCBI Taxonomy" id="408"/>
    <lineage>
        <taxon>Bacteria</taxon>
        <taxon>Pseudomonadati</taxon>
        <taxon>Pseudomonadota</taxon>
        <taxon>Alphaproteobacteria</taxon>
        <taxon>Hyphomicrobiales</taxon>
        <taxon>Methylobacteriaceae</taxon>
        <taxon>Methylorubrum</taxon>
    </lineage>
</organism>
<dbReference type="Pfam" id="PF25735">
    <property type="entry name" value="Phage_L5_gp82"/>
    <property type="match status" value="1"/>
</dbReference>
<dbReference type="Proteomes" id="UP001223720">
    <property type="component" value="Chromosome"/>
</dbReference>
<name>A0AAX3WN92_METEX</name>
<dbReference type="EMBL" id="CP073633">
    <property type="protein sequence ID" value="WHQ71981.1"/>
    <property type="molecule type" value="Genomic_DNA"/>
</dbReference>